<sequence>MAFKELEAETVYRDPEGENIENNLFDDLSIGLIHDVTENAEISMDNPQYFTTILPEQSSSQQSTQTPKDLDTLLEESSFNIPQIITSQNCKEVYQTLNANLNPTFSLTPDLAKDALSSEIALTREAAAETSKEIILSMKNILTLKQDIKPKMNSLEKPVEEVKKYVEEYHNLTNQQNKLNNLNEYLKTLHEQKEEIVKNCQDQSQKEFDKNSVKLGMTLLAGAKAIMQNLRKGITEIGDFLHERNQKFKDGVKDVYHDVGDKAELLYEKLLLQQRIIGRWFQDKIATVEKQQDKMTLNIKNQADKVVSKAQLGTDHVKNAITRESLNTLLTKAKLGTGVMTRTEGEGKGIVENLLYNLALDNCRRDLNNISNLLDSRINEMEIKQLEGKTIDKNELTYFKGLKDIADGKPMSAEKAIEFSGSMKKCSKFQAVDREALANALDKFQTYIEGKNGQLFSKNPQAKDDLFDRT</sequence>
<comment type="caution">
    <text evidence="2">The sequence shown here is derived from an EMBL/GenBank/DDBJ whole genome shotgun (WGS) entry which is preliminary data.</text>
</comment>
<evidence type="ECO:0000256" key="1">
    <source>
        <dbReference type="SAM" id="Coils"/>
    </source>
</evidence>
<evidence type="ECO:0000313" key="2">
    <source>
        <dbReference type="EMBL" id="RXS72596.1"/>
    </source>
</evidence>
<feature type="coiled-coil region" evidence="1">
    <location>
        <begin position="162"/>
        <end position="206"/>
    </location>
</feature>
<keyword evidence="1" id="KW-0175">Coiled coil</keyword>
<organism evidence="2 3">
    <name type="scientific">Blautia faecicola</name>
    <dbReference type="NCBI Taxonomy" id="2509240"/>
    <lineage>
        <taxon>Bacteria</taxon>
        <taxon>Bacillati</taxon>
        <taxon>Bacillota</taxon>
        <taxon>Clostridia</taxon>
        <taxon>Lachnospirales</taxon>
        <taxon>Lachnospiraceae</taxon>
        <taxon>Blautia</taxon>
    </lineage>
</organism>
<keyword evidence="3" id="KW-1185">Reference proteome</keyword>
<dbReference type="Proteomes" id="UP000290106">
    <property type="component" value="Unassembled WGS sequence"/>
</dbReference>
<dbReference type="RefSeq" id="WP_129259712.1">
    <property type="nucleotide sequence ID" value="NZ_SDKC01000002.1"/>
</dbReference>
<name>A0A4Q1RDE7_9FIRM</name>
<reference evidence="2 3" key="1">
    <citation type="submission" date="2019-01" db="EMBL/GenBank/DDBJ databases">
        <title>Blautia sp. nov. KGMB01111 isolated human feces.</title>
        <authorList>
            <person name="Park J.-E."/>
            <person name="Kim J.-S."/>
            <person name="Park S.-H."/>
        </authorList>
    </citation>
    <scope>NUCLEOTIDE SEQUENCE [LARGE SCALE GENOMIC DNA]</scope>
    <source>
        <strain evidence="2 3">KGMB01111</strain>
    </source>
</reference>
<evidence type="ECO:0000313" key="3">
    <source>
        <dbReference type="Proteomes" id="UP000290106"/>
    </source>
</evidence>
<proteinExistence type="predicted"/>
<protein>
    <submittedName>
        <fullName evidence="2">Uncharacterized protein</fullName>
    </submittedName>
</protein>
<dbReference type="AlphaFoldDB" id="A0A4Q1RDE7"/>
<accession>A0A4Q1RDE7</accession>
<gene>
    <name evidence="2" type="ORF">ETP43_16595</name>
</gene>
<dbReference type="EMBL" id="SDKC01000002">
    <property type="protein sequence ID" value="RXS72596.1"/>
    <property type="molecule type" value="Genomic_DNA"/>
</dbReference>